<feature type="domain" description="Isochorismatase-like" evidence="2">
    <location>
        <begin position="11"/>
        <end position="179"/>
    </location>
</feature>
<dbReference type="OrthoDB" id="3174612at2"/>
<dbReference type="SUPFAM" id="SSF52499">
    <property type="entry name" value="Isochorismatase-like hydrolases"/>
    <property type="match status" value="1"/>
</dbReference>
<accession>A0A1M7RB60</accession>
<dbReference type="PANTHER" id="PTHR43540">
    <property type="entry name" value="PEROXYUREIDOACRYLATE/UREIDOACRYLATE AMIDOHYDROLASE-RELATED"/>
    <property type="match status" value="1"/>
</dbReference>
<dbReference type="CDD" id="cd00431">
    <property type="entry name" value="cysteine_hydrolases"/>
    <property type="match status" value="1"/>
</dbReference>
<dbReference type="GO" id="GO:0016787">
    <property type="term" value="F:hydrolase activity"/>
    <property type="evidence" value="ECO:0007669"/>
    <property type="project" value="UniProtKB-KW"/>
</dbReference>
<evidence type="ECO:0000259" key="2">
    <source>
        <dbReference type="Pfam" id="PF00857"/>
    </source>
</evidence>
<dbReference type="Proteomes" id="UP000184440">
    <property type="component" value="Unassembled WGS sequence"/>
</dbReference>
<dbReference type="InterPro" id="IPR050272">
    <property type="entry name" value="Isochorismatase-like_hydrls"/>
</dbReference>
<name>A0A1M7RB60_9ACTN</name>
<dbReference type="Gene3D" id="3.40.50.850">
    <property type="entry name" value="Isochorismatase-like"/>
    <property type="match status" value="1"/>
</dbReference>
<evidence type="ECO:0000313" key="3">
    <source>
        <dbReference type="EMBL" id="SHN43555.1"/>
    </source>
</evidence>
<dbReference type="InterPro" id="IPR036380">
    <property type="entry name" value="Isochorismatase-like_sf"/>
</dbReference>
<organism evidence="3 4">
    <name type="scientific">Cryptosporangium aurantiacum</name>
    <dbReference type="NCBI Taxonomy" id="134849"/>
    <lineage>
        <taxon>Bacteria</taxon>
        <taxon>Bacillati</taxon>
        <taxon>Actinomycetota</taxon>
        <taxon>Actinomycetes</taxon>
        <taxon>Cryptosporangiales</taxon>
        <taxon>Cryptosporangiaceae</taxon>
        <taxon>Cryptosporangium</taxon>
    </lineage>
</organism>
<sequence>MPLTDLDPRVALVVIDLQNGTVGRPGLGPLPGPEVVANTAQLAAAFRAAGKPVVLVTNTSLTGPDAPPGRTEFGSGGGELPAGFEDLVAELDGHPEDLRVTKRTWGAFHGTDLDLRLRRRGVTQVVLAGVATSIGVDTSAREAYAHGYSVVIASDAVTDVNPDAHALTTSWVFRILGQQATTAEIRSLVAEGGS</sequence>
<keyword evidence="4" id="KW-1185">Reference proteome</keyword>
<evidence type="ECO:0000313" key="4">
    <source>
        <dbReference type="Proteomes" id="UP000184440"/>
    </source>
</evidence>
<dbReference type="Pfam" id="PF00857">
    <property type="entry name" value="Isochorismatase"/>
    <property type="match status" value="1"/>
</dbReference>
<protein>
    <submittedName>
        <fullName evidence="3">Nicotinamidase-related amidase</fullName>
    </submittedName>
</protein>
<dbReference type="EMBL" id="FRCS01000009">
    <property type="protein sequence ID" value="SHN43555.1"/>
    <property type="molecule type" value="Genomic_DNA"/>
</dbReference>
<reference evidence="3 4" key="1">
    <citation type="submission" date="2016-11" db="EMBL/GenBank/DDBJ databases">
        <authorList>
            <person name="Jaros S."/>
            <person name="Januszkiewicz K."/>
            <person name="Wedrychowicz H."/>
        </authorList>
    </citation>
    <scope>NUCLEOTIDE SEQUENCE [LARGE SCALE GENOMIC DNA]</scope>
    <source>
        <strain evidence="3 4">DSM 46144</strain>
    </source>
</reference>
<gene>
    <name evidence="3" type="ORF">SAMN05443668_109227</name>
</gene>
<dbReference type="STRING" id="134849.SAMN05443668_109227"/>
<dbReference type="PANTHER" id="PTHR43540:SF7">
    <property type="entry name" value="ISOCHORISMATASE FAMILY PROTEIN YECD"/>
    <property type="match status" value="1"/>
</dbReference>
<proteinExistence type="predicted"/>
<dbReference type="AlphaFoldDB" id="A0A1M7RB60"/>
<keyword evidence="1" id="KW-0378">Hydrolase</keyword>
<dbReference type="RefSeq" id="WP_073260829.1">
    <property type="nucleotide sequence ID" value="NZ_FRCS01000009.1"/>
</dbReference>
<evidence type="ECO:0000256" key="1">
    <source>
        <dbReference type="ARBA" id="ARBA00022801"/>
    </source>
</evidence>
<dbReference type="InterPro" id="IPR000868">
    <property type="entry name" value="Isochorismatase-like_dom"/>
</dbReference>